<dbReference type="Proteomes" id="UP001629274">
    <property type="component" value="Unassembled WGS sequence"/>
</dbReference>
<reference evidence="5 6" key="1">
    <citation type="journal article" date="2024" name="Chem. Sci.">
        <title>Discovery of megapolipeptins by genome mining of a Burkholderiales bacteria collection.</title>
        <authorList>
            <person name="Paulo B.S."/>
            <person name="Recchia M.J.J."/>
            <person name="Lee S."/>
            <person name="Fergusson C.H."/>
            <person name="Romanowski S.B."/>
            <person name="Hernandez A."/>
            <person name="Krull N."/>
            <person name="Liu D.Y."/>
            <person name="Cavanagh H."/>
            <person name="Bos A."/>
            <person name="Gray C.A."/>
            <person name="Murphy B.T."/>
            <person name="Linington R.G."/>
            <person name="Eustaquio A.S."/>
        </authorList>
    </citation>
    <scope>NUCLEOTIDE SEQUENCE [LARGE SCALE GENOMIC DNA]</scope>
    <source>
        <strain evidence="5 6">RL17-351-BIE-A</strain>
    </source>
</reference>
<evidence type="ECO:0000256" key="1">
    <source>
        <dbReference type="ARBA" id="ARBA00023125"/>
    </source>
</evidence>
<dbReference type="PROSITE" id="PS50977">
    <property type="entry name" value="HTH_TETR_2"/>
    <property type="match status" value="1"/>
</dbReference>
<dbReference type="InterPro" id="IPR050624">
    <property type="entry name" value="HTH-type_Tx_Regulator"/>
</dbReference>
<feature type="region of interest" description="Disordered" evidence="3">
    <location>
        <begin position="1"/>
        <end position="23"/>
    </location>
</feature>
<organism evidence="5 6">
    <name type="scientific">Paraburkholderia phytofirmans</name>
    <dbReference type="NCBI Taxonomy" id="261302"/>
    <lineage>
        <taxon>Bacteria</taxon>
        <taxon>Pseudomonadati</taxon>
        <taxon>Pseudomonadota</taxon>
        <taxon>Betaproteobacteria</taxon>
        <taxon>Burkholderiales</taxon>
        <taxon>Burkholderiaceae</taxon>
        <taxon>Paraburkholderia</taxon>
    </lineage>
</organism>
<evidence type="ECO:0000259" key="4">
    <source>
        <dbReference type="PROSITE" id="PS50977"/>
    </source>
</evidence>
<name>A0ABW9BHQ5_9BURK</name>
<dbReference type="InterPro" id="IPR001647">
    <property type="entry name" value="HTH_TetR"/>
</dbReference>
<dbReference type="PANTHER" id="PTHR43479">
    <property type="entry name" value="ACREF/ENVCD OPERON REPRESSOR-RELATED"/>
    <property type="match status" value="1"/>
</dbReference>
<dbReference type="PRINTS" id="PR00455">
    <property type="entry name" value="HTHTETR"/>
</dbReference>
<accession>A0ABW9BHQ5</accession>
<evidence type="ECO:0000256" key="2">
    <source>
        <dbReference type="PROSITE-ProRule" id="PRU00335"/>
    </source>
</evidence>
<gene>
    <name evidence="5" type="ORF">PQR03_16740</name>
</gene>
<evidence type="ECO:0000313" key="5">
    <source>
        <dbReference type="EMBL" id="MFM0239778.1"/>
    </source>
</evidence>
<keyword evidence="1 2" id="KW-0238">DNA-binding</keyword>
<dbReference type="EMBL" id="JAQQDR010000005">
    <property type="protein sequence ID" value="MFM0239778.1"/>
    <property type="molecule type" value="Genomic_DNA"/>
</dbReference>
<evidence type="ECO:0000313" key="6">
    <source>
        <dbReference type="Proteomes" id="UP001629274"/>
    </source>
</evidence>
<sequence length="216" mass="24661">MSPSPISPKPANRRTAETPRQKTRSRIAAAAKAEFLEVGYETASIEGIARRAGVSRATYYIHFTNKVEVLVEIWHTSIDKDILKIIADFDALGAYPTRSALRKWIDKAVSYWEKSADMVELTAQVLALDPQMTGPWVELNVQAVNAMPNYLSRFSSRELPLARMRMGMLLLQLDRMCFILNRGELPQGRPVLIDALTDIWWRCLKPEADDERKERR</sequence>
<evidence type="ECO:0000256" key="3">
    <source>
        <dbReference type="SAM" id="MobiDB-lite"/>
    </source>
</evidence>
<keyword evidence="6" id="KW-1185">Reference proteome</keyword>
<dbReference type="InterPro" id="IPR009057">
    <property type="entry name" value="Homeodomain-like_sf"/>
</dbReference>
<dbReference type="Gene3D" id="1.10.357.10">
    <property type="entry name" value="Tetracycline Repressor, domain 2"/>
    <property type="match status" value="1"/>
</dbReference>
<proteinExistence type="predicted"/>
<dbReference type="RefSeq" id="WP_408263457.1">
    <property type="nucleotide sequence ID" value="NZ_JAQQCK010000012.1"/>
</dbReference>
<feature type="DNA-binding region" description="H-T-H motif" evidence="2">
    <location>
        <begin position="44"/>
        <end position="63"/>
    </location>
</feature>
<dbReference type="PANTHER" id="PTHR43479:SF11">
    <property type="entry name" value="ACREF_ENVCD OPERON REPRESSOR-RELATED"/>
    <property type="match status" value="1"/>
</dbReference>
<feature type="domain" description="HTH tetR-type" evidence="4">
    <location>
        <begin position="21"/>
        <end position="81"/>
    </location>
</feature>
<comment type="caution">
    <text evidence="5">The sequence shown here is derived from an EMBL/GenBank/DDBJ whole genome shotgun (WGS) entry which is preliminary data.</text>
</comment>
<dbReference type="Gene3D" id="1.10.10.60">
    <property type="entry name" value="Homeodomain-like"/>
    <property type="match status" value="1"/>
</dbReference>
<dbReference type="Pfam" id="PF00440">
    <property type="entry name" value="TetR_N"/>
    <property type="match status" value="1"/>
</dbReference>
<protein>
    <submittedName>
        <fullName evidence="5">Helix-turn-helix domain containing protein</fullName>
    </submittedName>
</protein>
<dbReference type="SUPFAM" id="SSF46689">
    <property type="entry name" value="Homeodomain-like"/>
    <property type="match status" value="1"/>
</dbReference>